<keyword evidence="2" id="KW-1185">Reference proteome</keyword>
<proteinExistence type="predicted"/>
<reference evidence="1 2" key="1">
    <citation type="submission" date="2020-03" db="EMBL/GenBank/DDBJ databases">
        <title>Isolation and identification of active actinomycetes.</title>
        <authorList>
            <person name="Sun X."/>
        </authorList>
    </citation>
    <scope>NUCLEOTIDE SEQUENCE [LARGE SCALE GENOMIC DNA]</scope>
    <source>
        <strain evidence="1 2">NEAU-D13</strain>
    </source>
</reference>
<protein>
    <submittedName>
        <fullName evidence="1">Uncharacterized protein</fullName>
    </submittedName>
</protein>
<sequence length="217" mass="24802">MEIGGRTVHRVGVIDDDEHARQSYSWAVQDAQLEAVAQNDPIVDLARYTDDLLGRVDAVLCDQHLRVSQFAPVDGAQIAATLYSRGFPAVLCTRWENSAHLDEIRPFLDRIPVLLSWEDLEPERLLMSLEITIAELTGTFAPHRRPYRTQICVVEVEENHVTVEIPGWHSEKFIQLPRKMLPDTIRSTVRAQYRCHAQVNLEAEDPSTLYFKDWEAA</sequence>
<dbReference type="RefSeq" id="WP_166048337.1">
    <property type="nucleotide sequence ID" value="NZ_JAAMPJ010000006.1"/>
</dbReference>
<evidence type="ECO:0000313" key="1">
    <source>
        <dbReference type="EMBL" id="NGY61625.1"/>
    </source>
</evidence>
<evidence type="ECO:0000313" key="2">
    <source>
        <dbReference type="Proteomes" id="UP000481360"/>
    </source>
</evidence>
<dbReference type="AlphaFoldDB" id="A0A7C9RRF6"/>
<accession>A0A7C9RRF6</accession>
<dbReference type="Proteomes" id="UP000481360">
    <property type="component" value="Unassembled WGS sequence"/>
</dbReference>
<dbReference type="EMBL" id="JAAMPJ010000006">
    <property type="protein sequence ID" value="NGY61625.1"/>
    <property type="molecule type" value="Genomic_DNA"/>
</dbReference>
<comment type="caution">
    <text evidence="1">The sequence shown here is derived from an EMBL/GenBank/DDBJ whole genome shotgun (WGS) entry which is preliminary data.</text>
</comment>
<name>A0A7C9RRF6_9PSEU</name>
<organism evidence="1 2">
    <name type="scientific">Lentzea alba</name>
    <dbReference type="NCBI Taxonomy" id="2714351"/>
    <lineage>
        <taxon>Bacteria</taxon>
        <taxon>Bacillati</taxon>
        <taxon>Actinomycetota</taxon>
        <taxon>Actinomycetes</taxon>
        <taxon>Pseudonocardiales</taxon>
        <taxon>Pseudonocardiaceae</taxon>
        <taxon>Lentzea</taxon>
    </lineage>
</organism>
<gene>
    <name evidence="1" type="ORF">G7043_22100</name>
</gene>